<keyword evidence="2" id="KW-1185">Reference proteome</keyword>
<reference evidence="1 2" key="1">
    <citation type="submission" date="2023-05" db="EMBL/GenBank/DDBJ databases">
        <title>A Combination of Whole Genome Sequencing and Metagenomics Reveals Diversity of Listeria spp. in Soil Collected from the Nantahala National Forest.</title>
        <authorList>
            <person name="Wang J."/>
            <person name="Schamp C.N."/>
            <person name="Hudson L.K."/>
            <person name="Chaggar H.K."/>
            <person name="Bryan D.W."/>
            <person name="Radosevich M."/>
            <person name="Denes T.G."/>
        </authorList>
    </citation>
    <scope>NUCLEOTIDE SEQUENCE [LARGE SCALE GENOMIC DNA]</scope>
    <source>
        <strain evidence="1 2">UTK S2-0002</strain>
    </source>
</reference>
<dbReference type="EMBL" id="JASBAM010000001">
    <property type="protein sequence ID" value="MDT0112600.1"/>
    <property type="molecule type" value="Genomic_DNA"/>
</dbReference>
<protein>
    <recommendedName>
        <fullName evidence="3">Phage protein</fullName>
    </recommendedName>
</protein>
<dbReference type="RefSeq" id="WP_311177989.1">
    <property type="nucleotide sequence ID" value="NZ_JASAZZ010000001.1"/>
</dbReference>
<name>A0ABU2IK09_9LIST</name>
<dbReference type="Proteomes" id="UP001252688">
    <property type="component" value="Unassembled WGS sequence"/>
</dbReference>
<evidence type="ECO:0008006" key="3">
    <source>
        <dbReference type="Google" id="ProtNLM"/>
    </source>
</evidence>
<proteinExistence type="predicted"/>
<sequence>MVKLVNADGSTLEGSAEELLEIIKGLAEDASMTNTDEIRVLGTTYEKVANKAEEGDYIVFENSEVSYITSGRPYYVKRIDSCGDARVTDNDGDDYDTDGDKFTVYREKEVENYSEELNSGTTALGEFFVVLSTSDNWFDEGDLVSLLGRCAGGDDGEFIRKSDGVVQCVDYSHVRRATSADYQAHIRNN</sequence>
<accession>A0ABU2IK09</accession>
<organism evidence="1 2">
    <name type="scientific">Listeria cossartiae subsp. cayugensis</name>
    <dbReference type="NCBI Taxonomy" id="2713505"/>
    <lineage>
        <taxon>Bacteria</taxon>
        <taxon>Bacillati</taxon>
        <taxon>Bacillota</taxon>
        <taxon>Bacilli</taxon>
        <taxon>Bacillales</taxon>
        <taxon>Listeriaceae</taxon>
        <taxon>Listeria</taxon>
        <taxon>Listeria cossartiae</taxon>
    </lineage>
</organism>
<comment type="caution">
    <text evidence="1">The sequence shown here is derived from an EMBL/GenBank/DDBJ whole genome shotgun (WGS) entry which is preliminary data.</text>
</comment>
<evidence type="ECO:0000313" key="2">
    <source>
        <dbReference type="Proteomes" id="UP001252688"/>
    </source>
</evidence>
<evidence type="ECO:0000313" key="1">
    <source>
        <dbReference type="EMBL" id="MDT0112600.1"/>
    </source>
</evidence>
<gene>
    <name evidence="1" type="ORF">QJV37_00490</name>
</gene>